<gene>
    <name evidence="1" type="ORF">NM686_019865</name>
</gene>
<reference evidence="1" key="1">
    <citation type="submission" date="2022-11" db="EMBL/GenBank/DDBJ databases">
        <title>Methylomonas rapida sp. nov., Carotenoid-Producing Obligate Methanotrophs with High Growth Characteristics and Biotechnological Potential.</title>
        <authorList>
            <person name="Tikhonova E.N."/>
            <person name="Suleimanov R.Z."/>
            <person name="Miroshnikov K."/>
            <person name="Oshkin I.Y."/>
            <person name="Belova S.E."/>
            <person name="Danilova O.V."/>
            <person name="Ashikhmin A."/>
            <person name="Konopkin A."/>
            <person name="But S.Y."/>
            <person name="Khmelenina V.N."/>
            <person name="Kuznetsov N."/>
            <person name="Pimenov N.V."/>
            <person name="Dedysh S.N."/>
        </authorList>
    </citation>
    <scope>NUCLEOTIDE SEQUENCE</scope>
    <source>
        <strain evidence="1">MP1</strain>
    </source>
</reference>
<dbReference type="EMBL" id="CP113517">
    <property type="protein sequence ID" value="WAR44578.1"/>
    <property type="molecule type" value="Genomic_DNA"/>
</dbReference>
<organism evidence="1 2">
    <name type="scientific">Methylomonas rapida</name>
    <dbReference type="NCBI Taxonomy" id="2963939"/>
    <lineage>
        <taxon>Bacteria</taxon>
        <taxon>Pseudomonadati</taxon>
        <taxon>Pseudomonadota</taxon>
        <taxon>Gammaproteobacteria</taxon>
        <taxon>Methylococcales</taxon>
        <taxon>Methylococcaceae</taxon>
        <taxon>Methylomonas</taxon>
    </lineage>
</organism>
<evidence type="ECO:0000313" key="2">
    <source>
        <dbReference type="Proteomes" id="UP001162780"/>
    </source>
</evidence>
<dbReference type="Gene3D" id="1.10.260.40">
    <property type="entry name" value="lambda repressor-like DNA-binding domains"/>
    <property type="match status" value="1"/>
</dbReference>
<proteinExistence type="predicted"/>
<dbReference type="RefSeq" id="WP_255189553.1">
    <property type="nucleotide sequence ID" value="NZ_CP113517.1"/>
</dbReference>
<dbReference type="InterPro" id="IPR001387">
    <property type="entry name" value="Cro/C1-type_HTH"/>
</dbReference>
<name>A0ABY7GKA0_9GAMM</name>
<accession>A0ABY7GKA0</accession>
<dbReference type="CDD" id="cd00093">
    <property type="entry name" value="HTH_XRE"/>
    <property type="match status" value="1"/>
</dbReference>
<evidence type="ECO:0000313" key="1">
    <source>
        <dbReference type="EMBL" id="WAR44578.1"/>
    </source>
</evidence>
<dbReference type="InterPro" id="IPR010982">
    <property type="entry name" value="Lambda_DNA-bd_dom_sf"/>
</dbReference>
<dbReference type="Proteomes" id="UP001162780">
    <property type="component" value="Chromosome"/>
</dbReference>
<dbReference type="SUPFAM" id="SSF47413">
    <property type="entry name" value="lambda repressor-like DNA-binding domains"/>
    <property type="match status" value="1"/>
</dbReference>
<sequence>MLGERIEKLRKFKKLSRRKLEELTGITDYTWQSVEIGRQKANEDHIEALAKLWPEYKYWLVFGETMAESGQISPELEEIRRNLKTGTQ</sequence>
<keyword evidence="2" id="KW-1185">Reference proteome</keyword>
<protein>
    <submittedName>
        <fullName evidence="1">Helix-turn-helix transcriptional regulator</fullName>
    </submittedName>
</protein>